<evidence type="ECO:0000313" key="5">
    <source>
        <dbReference type="Proteomes" id="UP000199054"/>
    </source>
</evidence>
<dbReference type="InterPro" id="IPR013094">
    <property type="entry name" value="AB_hydrolase_3"/>
</dbReference>
<dbReference type="PANTHER" id="PTHR23025:SF3">
    <property type="entry name" value="HORMONE-SENSITIVE LIPASE"/>
    <property type="match status" value="1"/>
</dbReference>
<evidence type="ECO:0000313" key="4">
    <source>
        <dbReference type="EMBL" id="SEN75261.1"/>
    </source>
</evidence>
<dbReference type="GO" id="GO:0005829">
    <property type="term" value="C:cytosol"/>
    <property type="evidence" value="ECO:0007669"/>
    <property type="project" value="TreeGrafter"/>
</dbReference>
<name>A0A1H8J3P3_9RHOB</name>
<sequence>MSASDLLATEMRAVLDRLATEDGPQPDPTLLPPAEGRALAEASNRRWNRGGPVMARELIVETADGRRAYVYIPQGDSGAQAILYVHGGGWSYCSAATHEGAARWLAEAAGAPVVTFDYRLAPEHRYPAGLEDCLSVWAGREGILPGRIWSVSGDSAGANLAMAMMLRLDGRDLPQSGLLFYGVYDADFDSPSYRAIAEGPGLTRDKMRRYWDFYTGPDADRLADPGLTPANAPDAALAALPPLYLNAAEIDPLCSDSERLAARLHALGRKDRFDLIAGVVHGFMQMSLWLPQSVDAYRRAGDAFRDIT</sequence>
<dbReference type="GO" id="GO:0004806">
    <property type="term" value="F:triacylglycerol lipase activity"/>
    <property type="evidence" value="ECO:0007669"/>
    <property type="project" value="TreeGrafter"/>
</dbReference>
<keyword evidence="5" id="KW-1185">Reference proteome</keyword>
<dbReference type="RefSeq" id="WP_090612642.1">
    <property type="nucleotide sequence ID" value="NZ_CP067124.1"/>
</dbReference>
<comment type="similarity">
    <text evidence="1">Belongs to the 'GDXG' lipolytic enzyme family.</text>
</comment>
<evidence type="ECO:0000259" key="3">
    <source>
        <dbReference type="Pfam" id="PF07859"/>
    </source>
</evidence>
<dbReference type="OrthoDB" id="9806180at2"/>
<dbReference type="Pfam" id="PF07859">
    <property type="entry name" value="Abhydrolase_3"/>
    <property type="match status" value="1"/>
</dbReference>
<feature type="domain" description="Alpha/beta hydrolase fold-3" evidence="3">
    <location>
        <begin position="82"/>
        <end position="284"/>
    </location>
</feature>
<dbReference type="PANTHER" id="PTHR23025">
    <property type="entry name" value="TRIACYLGLYCEROL LIPASE"/>
    <property type="match status" value="1"/>
</dbReference>
<protein>
    <submittedName>
        <fullName evidence="4">Acetyl esterase</fullName>
    </submittedName>
</protein>
<organism evidence="4 5">
    <name type="scientific">Paracoccus alcaliphilus</name>
    <dbReference type="NCBI Taxonomy" id="34002"/>
    <lineage>
        <taxon>Bacteria</taxon>
        <taxon>Pseudomonadati</taxon>
        <taxon>Pseudomonadota</taxon>
        <taxon>Alphaproteobacteria</taxon>
        <taxon>Rhodobacterales</taxon>
        <taxon>Paracoccaceae</taxon>
        <taxon>Paracoccus</taxon>
    </lineage>
</organism>
<keyword evidence="2" id="KW-0378">Hydrolase</keyword>
<reference evidence="4 5" key="1">
    <citation type="submission" date="2016-10" db="EMBL/GenBank/DDBJ databases">
        <authorList>
            <person name="de Groot N.N."/>
        </authorList>
    </citation>
    <scope>NUCLEOTIDE SEQUENCE [LARGE SCALE GENOMIC DNA]</scope>
    <source>
        <strain evidence="4 5">DSM 8512</strain>
    </source>
</reference>
<dbReference type="InterPro" id="IPR002168">
    <property type="entry name" value="Lipase_GDXG_HIS_AS"/>
</dbReference>
<dbReference type="Proteomes" id="UP000199054">
    <property type="component" value="Unassembled WGS sequence"/>
</dbReference>
<dbReference type="InterPro" id="IPR029058">
    <property type="entry name" value="AB_hydrolase_fold"/>
</dbReference>
<dbReference type="EMBL" id="FODE01000015">
    <property type="protein sequence ID" value="SEN75261.1"/>
    <property type="molecule type" value="Genomic_DNA"/>
</dbReference>
<dbReference type="Gene3D" id="3.40.50.1820">
    <property type="entry name" value="alpha/beta hydrolase"/>
    <property type="match status" value="1"/>
</dbReference>
<evidence type="ECO:0000256" key="2">
    <source>
        <dbReference type="ARBA" id="ARBA00022801"/>
    </source>
</evidence>
<dbReference type="GO" id="GO:0019433">
    <property type="term" value="P:triglyceride catabolic process"/>
    <property type="evidence" value="ECO:0007669"/>
    <property type="project" value="TreeGrafter"/>
</dbReference>
<accession>A0A1H8J3P3</accession>
<gene>
    <name evidence="4" type="ORF">SAMN04489859_101565</name>
</gene>
<dbReference type="SUPFAM" id="SSF53474">
    <property type="entry name" value="alpha/beta-Hydrolases"/>
    <property type="match status" value="1"/>
</dbReference>
<dbReference type="STRING" id="34002.SAMN04489859_101565"/>
<dbReference type="AlphaFoldDB" id="A0A1H8J3P3"/>
<proteinExistence type="inferred from homology"/>
<dbReference type="PROSITE" id="PS01173">
    <property type="entry name" value="LIPASE_GDXG_HIS"/>
    <property type="match status" value="1"/>
</dbReference>
<dbReference type="GO" id="GO:0004771">
    <property type="term" value="F:sterol ester esterase activity"/>
    <property type="evidence" value="ECO:0007669"/>
    <property type="project" value="TreeGrafter"/>
</dbReference>
<evidence type="ECO:0000256" key="1">
    <source>
        <dbReference type="ARBA" id="ARBA00010515"/>
    </source>
</evidence>